<comment type="caution">
    <text evidence="2">The sequence shown here is derived from an EMBL/GenBank/DDBJ whole genome shotgun (WGS) entry which is preliminary data.</text>
</comment>
<dbReference type="RefSeq" id="WP_344042401.1">
    <property type="nucleotide sequence ID" value="NZ_BAAAPB010000001.1"/>
</dbReference>
<organism evidence="2 3">
    <name type="scientific">Nocardioides panacihumi</name>
    <dbReference type="NCBI Taxonomy" id="400774"/>
    <lineage>
        <taxon>Bacteria</taxon>
        <taxon>Bacillati</taxon>
        <taxon>Actinomycetota</taxon>
        <taxon>Actinomycetes</taxon>
        <taxon>Propionibacteriales</taxon>
        <taxon>Nocardioidaceae</taxon>
        <taxon>Nocardioides</taxon>
    </lineage>
</organism>
<dbReference type="Proteomes" id="UP001500571">
    <property type="component" value="Unassembled WGS sequence"/>
</dbReference>
<evidence type="ECO:0000313" key="2">
    <source>
        <dbReference type="EMBL" id="GAA1950102.1"/>
    </source>
</evidence>
<dbReference type="EMBL" id="BAAAPB010000001">
    <property type="protein sequence ID" value="GAA1950102.1"/>
    <property type="molecule type" value="Genomic_DNA"/>
</dbReference>
<name>A0ABP5BTE3_9ACTN</name>
<evidence type="ECO:0000313" key="3">
    <source>
        <dbReference type="Proteomes" id="UP001500571"/>
    </source>
</evidence>
<feature type="domain" description="DUF4440" evidence="1">
    <location>
        <begin position="8"/>
        <end position="112"/>
    </location>
</feature>
<protein>
    <recommendedName>
        <fullName evidence="1">DUF4440 domain-containing protein</fullName>
    </recommendedName>
</protein>
<evidence type="ECO:0000259" key="1">
    <source>
        <dbReference type="Pfam" id="PF14534"/>
    </source>
</evidence>
<dbReference type="Pfam" id="PF14534">
    <property type="entry name" value="DUF4440"/>
    <property type="match status" value="1"/>
</dbReference>
<proteinExistence type="predicted"/>
<keyword evidence="3" id="KW-1185">Reference proteome</keyword>
<dbReference type="InterPro" id="IPR027843">
    <property type="entry name" value="DUF4440"/>
</dbReference>
<gene>
    <name evidence="2" type="ORF">GCM10009798_06700</name>
</gene>
<sequence>MGAQEEVIEAARQRASALVAGDAERLAALLHEQFRWTTHAGETYDRAEYVRRNTEGRVWRSQDLSDVEVVVVGDTAVLLADVVDVVLSTDGRAESFRMPMTQVWVRVATHWTCLAGHAGPRRD</sequence>
<dbReference type="Gene3D" id="3.10.450.50">
    <property type="match status" value="1"/>
</dbReference>
<reference evidence="3" key="1">
    <citation type="journal article" date="2019" name="Int. J. Syst. Evol. Microbiol.">
        <title>The Global Catalogue of Microorganisms (GCM) 10K type strain sequencing project: providing services to taxonomists for standard genome sequencing and annotation.</title>
        <authorList>
            <consortium name="The Broad Institute Genomics Platform"/>
            <consortium name="The Broad Institute Genome Sequencing Center for Infectious Disease"/>
            <person name="Wu L."/>
            <person name="Ma J."/>
        </authorList>
    </citation>
    <scope>NUCLEOTIDE SEQUENCE [LARGE SCALE GENOMIC DNA]</scope>
    <source>
        <strain evidence="3">JCM 15309</strain>
    </source>
</reference>
<dbReference type="InterPro" id="IPR032710">
    <property type="entry name" value="NTF2-like_dom_sf"/>
</dbReference>
<accession>A0ABP5BTE3</accession>
<dbReference type="SUPFAM" id="SSF54427">
    <property type="entry name" value="NTF2-like"/>
    <property type="match status" value="1"/>
</dbReference>